<comment type="caution">
    <text evidence="1">The sequence shown here is derived from an EMBL/GenBank/DDBJ whole genome shotgun (WGS) entry which is preliminary data.</text>
</comment>
<dbReference type="Proteomes" id="UP000789702">
    <property type="component" value="Unassembled WGS sequence"/>
</dbReference>
<proteinExistence type="predicted"/>
<keyword evidence="2" id="KW-1185">Reference proteome</keyword>
<evidence type="ECO:0000313" key="1">
    <source>
        <dbReference type="EMBL" id="CAG8489082.1"/>
    </source>
</evidence>
<gene>
    <name evidence="1" type="ORF">DHETER_LOCUS2473</name>
</gene>
<accession>A0ACA9KTX2</accession>
<protein>
    <submittedName>
        <fullName evidence="1">4034_t:CDS:1</fullName>
    </submittedName>
</protein>
<evidence type="ECO:0000313" key="2">
    <source>
        <dbReference type="Proteomes" id="UP000789702"/>
    </source>
</evidence>
<organism evidence="1 2">
    <name type="scientific">Dentiscutata heterogama</name>
    <dbReference type="NCBI Taxonomy" id="1316150"/>
    <lineage>
        <taxon>Eukaryota</taxon>
        <taxon>Fungi</taxon>
        <taxon>Fungi incertae sedis</taxon>
        <taxon>Mucoromycota</taxon>
        <taxon>Glomeromycotina</taxon>
        <taxon>Glomeromycetes</taxon>
        <taxon>Diversisporales</taxon>
        <taxon>Gigasporaceae</taxon>
        <taxon>Dentiscutata</taxon>
    </lineage>
</organism>
<sequence length="220" mass="25157">MTDKILATTLILWSIIISEVTASPTASELFNFSIMEYVPYITITILLAITLMTFHFAECEYKEYVIGIFGVIFFMYFTTVFPFLFFYIKEGLTLRTTLLLSFMCLALLVTCLTLIIVCDKEKKVIAFIIIAVIILSAYLFGVEAGWMVNALMSIKDGLKTPLEFTLFGKVLCLWHQVSSASLLLFWTVIWALLCSMYYAPHFTKRIEECLRDRSNTEGTI</sequence>
<name>A0ACA9KTX2_9GLOM</name>
<reference evidence="1" key="1">
    <citation type="submission" date="2021-06" db="EMBL/GenBank/DDBJ databases">
        <authorList>
            <person name="Kallberg Y."/>
            <person name="Tangrot J."/>
            <person name="Rosling A."/>
        </authorList>
    </citation>
    <scope>NUCLEOTIDE SEQUENCE</scope>
    <source>
        <strain evidence="1">IL203A</strain>
    </source>
</reference>
<dbReference type="EMBL" id="CAJVPU010001814">
    <property type="protein sequence ID" value="CAG8489082.1"/>
    <property type="molecule type" value="Genomic_DNA"/>
</dbReference>